<dbReference type="InterPro" id="IPR000566">
    <property type="entry name" value="Lipocln_cytosolic_FA-bd_dom"/>
</dbReference>
<keyword evidence="4" id="KW-1185">Reference proteome</keyword>
<evidence type="ECO:0000313" key="6">
    <source>
        <dbReference type="WBParaSite" id="PgR033_g017_t03"/>
    </source>
</evidence>
<evidence type="ECO:0000256" key="2">
    <source>
        <dbReference type="ARBA" id="ARBA00023121"/>
    </source>
</evidence>
<dbReference type="FunFam" id="2.40.128.20:FF:000001">
    <property type="entry name" value="Fatty acid-binding protein, adipocyte"/>
    <property type="match status" value="1"/>
</dbReference>
<evidence type="ECO:0000313" key="4">
    <source>
        <dbReference type="Proteomes" id="UP000887569"/>
    </source>
</evidence>
<name>A0A915BBG2_PARUN</name>
<feature type="domain" description="Lipocalin/cytosolic fatty-acid binding" evidence="3">
    <location>
        <begin position="47"/>
        <end position="154"/>
    </location>
</feature>
<proteinExistence type="inferred from homology"/>
<dbReference type="Proteomes" id="UP000887569">
    <property type="component" value="Unplaced"/>
</dbReference>
<comment type="similarity">
    <text evidence="1">Belongs to the calycin superfamily. Fatty-acid binding protein (FABP) family.</text>
</comment>
<dbReference type="InterPro" id="IPR012674">
    <property type="entry name" value="Calycin"/>
</dbReference>
<dbReference type="WBParaSite" id="PgR033_g017_t03">
    <property type="protein sequence ID" value="PgR033_g017_t03"/>
    <property type="gene ID" value="PgR033_g017"/>
</dbReference>
<dbReference type="CDD" id="cd00742">
    <property type="entry name" value="FABP"/>
    <property type="match status" value="1"/>
</dbReference>
<reference evidence="5 6" key="1">
    <citation type="submission" date="2022-11" db="UniProtKB">
        <authorList>
            <consortium name="WormBaseParasite"/>
        </authorList>
    </citation>
    <scope>IDENTIFICATION</scope>
</reference>
<accession>A0A915BBG2</accession>
<evidence type="ECO:0000313" key="5">
    <source>
        <dbReference type="WBParaSite" id="PgR033_g017_t02"/>
    </source>
</evidence>
<evidence type="ECO:0000259" key="3">
    <source>
        <dbReference type="Pfam" id="PF00061"/>
    </source>
</evidence>
<dbReference type="InterPro" id="IPR031259">
    <property type="entry name" value="ILBP"/>
</dbReference>
<dbReference type="PANTHER" id="PTHR11955">
    <property type="entry name" value="FATTY ACID BINDING PROTEIN"/>
    <property type="match status" value="1"/>
</dbReference>
<sequence length="177" mass="20036">TFVESIVCISKLRSIAGIGFGDNFGFAVVSLIAHLWENVLPMSAFIGRWTLLKSENFDAYMKQCGVRVVTRRIAATLKPALTVTCEGGKWKFLSESTFKTIVFEFELDKEFVEITGDGRKFMSKVTMNGDKMIQQQKAINPGDKDSHFERYVDEEGHLIMICECEGVVSKRTYKRAE</sequence>
<dbReference type="Gene3D" id="2.40.128.20">
    <property type="match status" value="1"/>
</dbReference>
<dbReference type="WBParaSite" id="PgR033_g017_t02">
    <property type="protein sequence ID" value="PgR033_g017_t02"/>
    <property type="gene ID" value="PgR033_g017"/>
</dbReference>
<dbReference type="GO" id="GO:0005504">
    <property type="term" value="F:fatty acid binding"/>
    <property type="evidence" value="ECO:0007669"/>
    <property type="project" value="UniProtKB-ARBA"/>
</dbReference>
<dbReference type="InterPro" id="IPR000463">
    <property type="entry name" value="Fatty_acid-bd"/>
</dbReference>
<protein>
    <submittedName>
        <fullName evidence="5 6">Lipocalin/cytosolic fatty-acid binding domain-containing protein</fullName>
    </submittedName>
</protein>
<dbReference type="WBParaSite" id="PgR033_g017_t04">
    <property type="protein sequence ID" value="PgR033_g017_t04"/>
    <property type="gene ID" value="PgR033_g017"/>
</dbReference>
<dbReference type="AlphaFoldDB" id="A0A915BBG2"/>
<dbReference type="Pfam" id="PF00061">
    <property type="entry name" value="Lipocalin"/>
    <property type="match status" value="1"/>
</dbReference>
<organism evidence="4 7">
    <name type="scientific">Parascaris univalens</name>
    <name type="common">Nematode worm</name>
    <dbReference type="NCBI Taxonomy" id="6257"/>
    <lineage>
        <taxon>Eukaryota</taxon>
        <taxon>Metazoa</taxon>
        <taxon>Ecdysozoa</taxon>
        <taxon>Nematoda</taxon>
        <taxon>Chromadorea</taxon>
        <taxon>Rhabditida</taxon>
        <taxon>Spirurina</taxon>
        <taxon>Ascaridomorpha</taxon>
        <taxon>Ascaridoidea</taxon>
        <taxon>Ascarididae</taxon>
        <taxon>Parascaris</taxon>
    </lineage>
</organism>
<evidence type="ECO:0000313" key="7">
    <source>
        <dbReference type="WBParaSite" id="PgR033_g017_t04"/>
    </source>
</evidence>
<keyword evidence="2" id="KW-0446">Lipid-binding</keyword>
<dbReference type="SUPFAM" id="SSF50814">
    <property type="entry name" value="Lipocalins"/>
    <property type="match status" value="1"/>
</dbReference>
<dbReference type="PRINTS" id="PR00178">
    <property type="entry name" value="FATTYACIDBP"/>
</dbReference>
<evidence type="ECO:0000256" key="1">
    <source>
        <dbReference type="ARBA" id="ARBA00008390"/>
    </source>
</evidence>